<dbReference type="SUPFAM" id="SSF144232">
    <property type="entry name" value="HIT/MYND zinc finger-like"/>
    <property type="match status" value="1"/>
</dbReference>
<evidence type="ECO:0000313" key="8">
    <source>
        <dbReference type="Proteomes" id="UP000663831"/>
    </source>
</evidence>
<evidence type="ECO:0000256" key="3">
    <source>
        <dbReference type="ARBA" id="ARBA00022833"/>
    </source>
</evidence>
<dbReference type="Proteomes" id="UP000663831">
    <property type="component" value="Unassembled WGS sequence"/>
</dbReference>
<name>A0A8H3HP66_9AGAM</name>
<dbReference type="InterPro" id="IPR002893">
    <property type="entry name" value="Znf_MYND"/>
</dbReference>
<comment type="caution">
    <text evidence="7">The sequence shown here is derived from an EMBL/GenBank/DDBJ whole genome shotgun (WGS) entry which is preliminary data.</text>
</comment>
<gene>
    <name evidence="7" type="ORF">RDB_LOCUS152851</name>
</gene>
<dbReference type="GO" id="GO:0008270">
    <property type="term" value="F:zinc ion binding"/>
    <property type="evidence" value="ECO:0007669"/>
    <property type="project" value="UniProtKB-KW"/>
</dbReference>
<evidence type="ECO:0000313" key="7">
    <source>
        <dbReference type="EMBL" id="CAE6527049.1"/>
    </source>
</evidence>
<sequence length="279" mass="31571">MSYLDLMLALNIGILPIMLNFLCHLAEAQPGAEGSYSLLVERTLERVCDTLTLETERDDFEARFGYAQTIFSYLAVLFEHMQNAQTYSRGQAGQRAVLGVLKALKQLGILDLIGKMFLMFKPALDGRVGHKVLSAFLMRVVSTIVRKISTIAPRHIIDPTFGYYALEWVKFHDHLIYLTHMGSTTPDPQIAHWKSCSYLWREIAETLGMSGQIGIILSSPICCSYARCPNPKTRCRTDVFICGACYGAIYCSAYCQVRDWEHDRKIESHRQACKLSIEL</sequence>
<feature type="chain" id="PRO_5034687413" description="MYND-type domain-containing protein" evidence="5">
    <location>
        <begin position="29"/>
        <end position="279"/>
    </location>
</feature>
<keyword evidence="1" id="KW-0479">Metal-binding</keyword>
<organism evidence="7 8">
    <name type="scientific">Rhizoctonia solani</name>
    <dbReference type="NCBI Taxonomy" id="456999"/>
    <lineage>
        <taxon>Eukaryota</taxon>
        <taxon>Fungi</taxon>
        <taxon>Dikarya</taxon>
        <taxon>Basidiomycota</taxon>
        <taxon>Agaricomycotina</taxon>
        <taxon>Agaricomycetes</taxon>
        <taxon>Cantharellales</taxon>
        <taxon>Ceratobasidiaceae</taxon>
        <taxon>Rhizoctonia</taxon>
    </lineage>
</organism>
<evidence type="ECO:0000256" key="4">
    <source>
        <dbReference type="PROSITE-ProRule" id="PRU00134"/>
    </source>
</evidence>
<keyword evidence="2 4" id="KW-0863">Zinc-finger</keyword>
<evidence type="ECO:0000259" key="6">
    <source>
        <dbReference type="PROSITE" id="PS50865"/>
    </source>
</evidence>
<evidence type="ECO:0000256" key="2">
    <source>
        <dbReference type="ARBA" id="ARBA00022771"/>
    </source>
</evidence>
<keyword evidence="5" id="KW-0732">Signal</keyword>
<dbReference type="AlphaFoldDB" id="A0A8H3HP66"/>
<accession>A0A8H3HP66</accession>
<keyword evidence="3" id="KW-0862">Zinc</keyword>
<feature type="signal peptide" evidence="5">
    <location>
        <begin position="1"/>
        <end position="28"/>
    </location>
</feature>
<evidence type="ECO:0000256" key="5">
    <source>
        <dbReference type="SAM" id="SignalP"/>
    </source>
</evidence>
<feature type="domain" description="MYND-type" evidence="6">
    <location>
        <begin position="225"/>
        <end position="273"/>
    </location>
</feature>
<reference evidence="7" key="1">
    <citation type="submission" date="2021-01" db="EMBL/GenBank/DDBJ databases">
        <authorList>
            <person name="Kaushik A."/>
        </authorList>
    </citation>
    <scope>NUCLEOTIDE SEQUENCE</scope>
    <source>
        <strain evidence="7">AG3-1AP</strain>
    </source>
</reference>
<evidence type="ECO:0000256" key="1">
    <source>
        <dbReference type="ARBA" id="ARBA00022723"/>
    </source>
</evidence>
<dbReference type="EMBL" id="CAJMWV010007119">
    <property type="protein sequence ID" value="CAE6527049.1"/>
    <property type="molecule type" value="Genomic_DNA"/>
</dbReference>
<dbReference type="PROSITE" id="PS50865">
    <property type="entry name" value="ZF_MYND_2"/>
    <property type="match status" value="1"/>
</dbReference>
<protein>
    <recommendedName>
        <fullName evidence="6">MYND-type domain-containing protein</fullName>
    </recommendedName>
</protein>
<proteinExistence type="predicted"/>